<organism evidence="1 2">
    <name type="scientific">Brassica cretica</name>
    <name type="common">Mustard</name>
    <dbReference type="NCBI Taxonomy" id="69181"/>
    <lineage>
        <taxon>Eukaryota</taxon>
        <taxon>Viridiplantae</taxon>
        <taxon>Streptophyta</taxon>
        <taxon>Embryophyta</taxon>
        <taxon>Tracheophyta</taxon>
        <taxon>Spermatophyta</taxon>
        <taxon>Magnoliopsida</taxon>
        <taxon>eudicotyledons</taxon>
        <taxon>Gunneridae</taxon>
        <taxon>Pentapetalae</taxon>
        <taxon>rosids</taxon>
        <taxon>malvids</taxon>
        <taxon>Brassicales</taxon>
        <taxon>Brassicaceae</taxon>
        <taxon>Brassiceae</taxon>
        <taxon>Brassica</taxon>
    </lineage>
</organism>
<evidence type="ECO:0000313" key="2">
    <source>
        <dbReference type="Proteomes" id="UP000266723"/>
    </source>
</evidence>
<dbReference type="Proteomes" id="UP000266723">
    <property type="component" value="Unassembled WGS sequence"/>
</dbReference>
<proteinExistence type="predicted"/>
<gene>
    <name evidence="1" type="ORF">DY000_02017417</name>
</gene>
<comment type="caution">
    <text evidence="1">The sequence shown here is derived from an EMBL/GenBank/DDBJ whole genome shotgun (WGS) entry which is preliminary data.</text>
</comment>
<reference evidence="1 2" key="1">
    <citation type="journal article" date="2020" name="BMC Genomics">
        <title>Intraspecific diversification of the crop wild relative Brassica cretica Lam. using demographic model selection.</title>
        <authorList>
            <person name="Kioukis A."/>
            <person name="Michalopoulou V.A."/>
            <person name="Briers L."/>
            <person name="Pirintsos S."/>
            <person name="Studholme D.J."/>
            <person name="Pavlidis P."/>
            <person name="Sarris P.F."/>
        </authorList>
    </citation>
    <scope>NUCLEOTIDE SEQUENCE [LARGE SCALE GENOMIC DNA]</scope>
    <source>
        <strain evidence="2">cv. PFS-1207/04</strain>
    </source>
</reference>
<sequence>MAEYLCGGRVAGDKDRSRSFEVREHFLEARRFRSSTFWKNDVSSARSFRETSFQRNIILKTLEAGRELSTTGSKHEGIEARRENPKLDENPKFGIMEVFDEAGGSGNIYRQDQSVQTFQYLHDEAEVLSKLRSVQSSPVKSSLGFWPSPLRSTSCFSPRTLFPLSLKIVSQQEAELSGVECLVRIWNFILSGFKETLYSLDQEDSDEWGHVLWLSITRRCNVAVIRRTVGCPAVTRRTVGRGRLKVPSSGLCGRGVKLVTLTGSSLARHVALPDHGVGLDGQSCSCLIVGWPIGLSSPTLGVGRPSVMFLFDCWPVGRPMLRTVRGCYKLGRYLAIEHAHGSVAT</sequence>
<evidence type="ECO:0000313" key="1">
    <source>
        <dbReference type="EMBL" id="KAF3563089.1"/>
    </source>
</evidence>
<keyword evidence="2" id="KW-1185">Reference proteome</keyword>
<accession>A0ABQ7CWR6</accession>
<dbReference type="EMBL" id="QGKV02000759">
    <property type="protein sequence ID" value="KAF3563089.1"/>
    <property type="molecule type" value="Genomic_DNA"/>
</dbReference>
<protein>
    <submittedName>
        <fullName evidence="1">Uncharacterized protein</fullName>
    </submittedName>
</protein>
<name>A0ABQ7CWR6_BRACR</name>